<sequence length="327" mass="38286">MKVAELRNIISNYDKKTTDKVLVEIYKALPKSKKEDIDLLILNPNDSTKKKSKIEKVDITNLESEINYFIKCANNDLYIAPNRIISKSERSKWRFKAMRFIKELRLFDPKTEEGFTASKLLKELYDLFSKASHYYIFSSDNPFGSIKESQVSLACEIVDRLLINNKKDETIQLCASIFNQPLDANTLSIEIVANICALLYKHKVADEALHMLIETCTRNKPNKGYSTSYEYDKREKYGVNVMAIAWLYTLTEEYEKGISFFKKNYPDKDEKYKENILLDQILKYTAPEEIYIKEYEANEKLIKNSHLFEELTQTYNEFKKIIKDTGH</sequence>
<reference evidence="1 2" key="1">
    <citation type="submission" date="2018-08" db="EMBL/GenBank/DDBJ databases">
        <title>A genome reference for cultivated species of the human gut microbiota.</title>
        <authorList>
            <person name="Zou Y."/>
            <person name="Xue W."/>
            <person name="Luo G."/>
        </authorList>
    </citation>
    <scope>NUCLEOTIDE SEQUENCE [LARGE SCALE GENOMIC DNA]</scope>
    <source>
        <strain evidence="1 2">TF08-11</strain>
    </source>
</reference>
<evidence type="ECO:0000313" key="2">
    <source>
        <dbReference type="Proteomes" id="UP000260721"/>
    </source>
</evidence>
<organism evidence="1 2">
    <name type="scientific">Faecalicoccus pleomorphus</name>
    <dbReference type="NCBI Taxonomy" id="1323"/>
    <lineage>
        <taxon>Bacteria</taxon>
        <taxon>Bacillati</taxon>
        <taxon>Bacillota</taxon>
        <taxon>Erysipelotrichia</taxon>
        <taxon>Erysipelotrichales</taxon>
        <taxon>Erysipelotrichaceae</taxon>
        <taxon>Faecalicoccus</taxon>
    </lineage>
</organism>
<dbReference type="AlphaFoldDB" id="A0A3E3DZL6"/>
<evidence type="ECO:0000313" key="1">
    <source>
        <dbReference type="EMBL" id="RGD74751.1"/>
    </source>
</evidence>
<proteinExistence type="predicted"/>
<dbReference type="RefSeq" id="WP_117446822.1">
    <property type="nucleotide sequence ID" value="NZ_CALCIP010000047.1"/>
</dbReference>
<accession>A0A3E3DZL6</accession>
<name>A0A3E3DZL6_9FIRM</name>
<gene>
    <name evidence="1" type="ORF">DXC78_09590</name>
</gene>
<dbReference type="EMBL" id="QUSK01000022">
    <property type="protein sequence ID" value="RGD74751.1"/>
    <property type="molecule type" value="Genomic_DNA"/>
</dbReference>
<protein>
    <submittedName>
        <fullName evidence="1">Uncharacterized protein</fullName>
    </submittedName>
</protein>
<dbReference type="Proteomes" id="UP000260721">
    <property type="component" value="Unassembled WGS sequence"/>
</dbReference>
<comment type="caution">
    <text evidence="1">The sequence shown here is derived from an EMBL/GenBank/DDBJ whole genome shotgun (WGS) entry which is preliminary data.</text>
</comment>